<reference evidence="2 3" key="1">
    <citation type="submission" date="2024-04" db="EMBL/GenBank/DDBJ databases">
        <title>Phyllosticta paracitricarpa is synonymous to the EU quarantine fungus P. citricarpa based on phylogenomic analyses.</title>
        <authorList>
            <consortium name="Lawrence Berkeley National Laboratory"/>
            <person name="Van ingen-buijs V.A."/>
            <person name="Van westerhoven A.C."/>
            <person name="Haridas S."/>
            <person name="Skiadas P."/>
            <person name="Martin F."/>
            <person name="Groenewald J.Z."/>
            <person name="Crous P.W."/>
            <person name="Seidl M.F."/>
        </authorList>
    </citation>
    <scope>NUCLEOTIDE SEQUENCE [LARGE SCALE GENOMIC DNA]</scope>
    <source>
        <strain evidence="2 3">CBS 141358</strain>
    </source>
</reference>
<comment type="caution">
    <text evidence="2">The sequence shown here is derived from an EMBL/GenBank/DDBJ whole genome shotgun (WGS) entry which is preliminary data.</text>
</comment>
<gene>
    <name evidence="2" type="ORF">JOL62DRAFT_63327</name>
</gene>
<sequence length="209" mass="23280">MYICRTTPPYQSLFLTLSLSLQSDTAQKSRSRTALRPTPSLTSLFFPVCHSSPSSAQLVSTYLPTYIPTNLLDAQIPTVKLSQRMARLGPVQPRSKRQGGWKVGSETSDPCLAMPSKKKKKRKKEKRKKEKRKKKKSRRLSDGVKRAGDGSLTGGLGRGGAVVLLLYKGCEREEKMGEDGCVMREWSRSLRLVRCGAAERGGAEMWCAW</sequence>
<feature type="region of interest" description="Disordered" evidence="1">
    <location>
        <begin position="87"/>
        <end position="152"/>
    </location>
</feature>
<evidence type="ECO:0000313" key="3">
    <source>
        <dbReference type="Proteomes" id="UP001367316"/>
    </source>
</evidence>
<feature type="compositionally biased region" description="Basic residues" evidence="1">
    <location>
        <begin position="116"/>
        <end position="138"/>
    </location>
</feature>
<feature type="compositionally biased region" description="Basic and acidic residues" evidence="1">
    <location>
        <begin position="139"/>
        <end position="148"/>
    </location>
</feature>
<evidence type="ECO:0000313" key="2">
    <source>
        <dbReference type="EMBL" id="KAK7611604.1"/>
    </source>
</evidence>
<accession>A0ABR1NC44</accession>
<protein>
    <submittedName>
        <fullName evidence="2">Uncharacterized protein</fullName>
    </submittedName>
</protein>
<evidence type="ECO:0000256" key="1">
    <source>
        <dbReference type="SAM" id="MobiDB-lite"/>
    </source>
</evidence>
<keyword evidence="3" id="KW-1185">Reference proteome</keyword>
<dbReference type="Proteomes" id="UP001367316">
    <property type="component" value="Unassembled WGS sequence"/>
</dbReference>
<name>A0ABR1NC44_9PEZI</name>
<dbReference type="EMBL" id="JBBPBF010000013">
    <property type="protein sequence ID" value="KAK7611604.1"/>
    <property type="molecule type" value="Genomic_DNA"/>
</dbReference>
<organism evidence="2 3">
    <name type="scientific">Phyllosticta paracitricarpa</name>
    <dbReference type="NCBI Taxonomy" id="2016321"/>
    <lineage>
        <taxon>Eukaryota</taxon>
        <taxon>Fungi</taxon>
        <taxon>Dikarya</taxon>
        <taxon>Ascomycota</taxon>
        <taxon>Pezizomycotina</taxon>
        <taxon>Dothideomycetes</taxon>
        <taxon>Dothideomycetes incertae sedis</taxon>
        <taxon>Botryosphaeriales</taxon>
        <taxon>Phyllostictaceae</taxon>
        <taxon>Phyllosticta</taxon>
    </lineage>
</organism>
<proteinExistence type="predicted"/>